<protein>
    <recommendedName>
        <fullName evidence="3">Barwin domain-containing protein</fullName>
    </recommendedName>
</protein>
<sequence>MGSVREIALVALLLFAVTAAVAAQDVATGVRATYHLYQPALNNWELNAVGAYCSTWDATKPHLNEISSNISDYMQVTNTATGDEITVRIVDQCGNGGLDLDYDTAFSVIDTDRQGYENGHLIVDYEFVDCEDESSVQNVIQSN</sequence>
<dbReference type="InterPro" id="IPR036908">
    <property type="entry name" value="RlpA-like_sf"/>
</dbReference>
<accession>A0AAV5ES10</accession>
<dbReference type="EMBL" id="BQKI01000078">
    <property type="protein sequence ID" value="GJN25242.1"/>
    <property type="molecule type" value="Genomic_DNA"/>
</dbReference>
<dbReference type="Proteomes" id="UP001054889">
    <property type="component" value="Unassembled WGS sequence"/>
</dbReference>
<dbReference type="AlphaFoldDB" id="A0AAV5ES10"/>
<dbReference type="PANTHER" id="PTHR46351:SF6">
    <property type="entry name" value="PATHOGENESIS-RELATED PROTEIN PR-4A"/>
    <property type="match status" value="1"/>
</dbReference>
<reference evidence="4" key="2">
    <citation type="submission" date="2021-12" db="EMBL/GenBank/DDBJ databases">
        <title>Resequencing data analysis of finger millet.</title>
        <authorList>
            <person name="Hatakeyama M."/>
            <person name="Aluri S."/>
            <person name="Balachadran M.T."/>
            <person name="Sivarajan S.R."/>
            <person name="Poveda L."/>
            <person name="Shimizu-Inatsugi R."/>
            <person name="Schlapbach R."/>
            <person name="Sreeman S.M."/>
            <person name="Shimizu K.K."/>
        </authorList>
    </citation>
    <scope>NUCLEOTIDE SEQUENCE</scope>
</reference>
<evidence type="ECO:0000313" key="4">
    <source>
        <dbReference type="EMBL" id="GJN25242.1"/>
    </source>
</evidence>
<keyword evidence="1" id="KW-1015">Disulfide bond</keyword>
<evidence type="ECO:0000313" key="5">
    <source>
        <dbReference type="Proteomes" id="UP001054889"/>
    </source>
</evidence>
<reference evidence="4" key="1">
    <citation type="journal article" date="2018" name="DNA Res.">
        <title>Multiple hybrid de novo genome assembly of finger millet, an orphan allotetraploid crop.</title>
        <authorList>
            <person name="Hatakeyama M."/>
            <person name="Aluri S."/>
            <person name="Balachadran M.T."/>
            <person name="Sivarajan S.R."/>
            <person name="Patrignani A."/>
            <person name="Gruter S."/>
            <person name="Poveda L."/>
            <person name="Shimizu-Inatsugi R."/>
            <person name="Baeten J."/>
            <person name="Francoijs K.J."/>
            <person name="Nataraja K.N."/>
            <person name="Reddy Y.A.N."/>
            <person name="Phadnis S."/>
            <person name="Ravikumar R.L."/>
            <person name="Schlapbach R."/>
            <person name="Sreeman S.M."/>
            <person name="Shimizu K.K."/>
        </authorList>
    </citation>
    <scope>NUCLEOTIDE SEQUENCE</scope>
</reference>
<feature type="chain" id="PRO_5043472943" description="Barwin domain-containing protein" evidence="2">
    <location>
        <begin position="24"/>
        <end position="143"/>
    </location>
</feature>
<dbReference type="SUPFAM" id="SSF50685">
    <property type="entry name" value="Barwin-like endoglucanases"/>
    <property type="match status" value="1"/>
</dbReference>
<gene>
    <name evidence="4" type="primary">gb13042</name>
    <name evidence="4" type="ORF">PR202_gb13042</name>
</gene>
<feature type="domain" description="Barwin" evidence="3">
    <location>
        <begin position="25"/>
        <end position="132"/>
    </location>
</feature>
<dbReference type="Pfam" id="PF00967">
    <property type="entry name" value="Barwin"/>
    <property type="match status" value="1"/>
</dbReference>
<dbReference type="Gene3D" id="2.40.40.10">
    <property type="entry name" value="RlpA-like domain"/>
    <property type="match status" value="1"/>
</dbReference>
<dbReference type="PANTHER" id="PTHR46351">
    <property type="entry name" value="WOUND-INDUCED PROTEIN WIN2"/>
    <property type="match status" value="1"/>
</dbReference>
<dbReference type="GO" id="GO:0004540">
    <property type="term" value="F:RNA nuclease activity"/>
    <property type="evidence" value="ECO:0007669"/>
    <property type="project" value="InterPro"/>
</dbReference>
<dbReference type="PRINTS" id="PR00602">
    <property type="entry name" value="BARWIN"/>
</dbReference>
<comment type="caution">
    <text evidence="4">The sequence shown here is derived from an EMBL/GenBank/DDBJ whole genome shotgun (WGS) entry which is preliminary data.</text>
</comment>
<proteinExistence type="predicted"/>
<evidence type="ECO:0000256" key="1">
    <source>
        <dbReference type="ARBA" id="ARBA00023157"/>
    </source>
</evidence>
<keyword evidence="5" id="KW-1185">Reference proteome</keyword>
<name>A0AAV5ES10_ELECO</name>
<dbReference type="GO" id="GO:0050832">
    <property type="term" value="P:defense response to fungus"/>
    <property type="evidence" value="ECO:0007669"/>
    <property type="project" value="InterPro"/>
</dbReference>
<keyword evidence="2" id="KW-0732">Signal</keyword>
<dbReference type="GO" id="GO:0042742">
    <property type="term" value="P:defense response to bacterium"/>
    <property type="evidence" value="ECO:0007669"/>
    <property type="project" value="InterPro"/>
</dbReference>
<dbReference type="InterPro" id="IPR001153">
    <property type="entry name" value="Barwin_dom"/>
</dbReference>
<evidence type="ECO:0000256" key="2">
    <source>
        <dbReference type="SAM" id="SignalP"/>
    </source>
</evidence>
<dbReference type="PROSITE" id="PS00772">
    <property type="entry name" value="BARWIN_2"/>
    <property type="match status" value="1"/>
</dbReference>
<dbReference type="PROSITE" id="PS51174">
    <property type="entry name" value="BARWIN_3"/>
    <property type="match status" value="1"/>
</dbReference>
<evidence type="ECO:0000259" key="3">
    <source>
        <dbReference type="PROSITE" id="PS51174"/>
    </source>
</evidence>
<dbReference type="InterPro" id="IPR018226">
    <property type="entry name" value="Barwin_CS"/>
</dbReference>
<feature type="signal peptide" evidence="2">
    <location>
        <begin position="1"/>
        <end position="23"/>
    </location>
</feature>
<organism evidence="4 5">
    <name type="scientific">Eleusine coracana subsp. coracana</name>
    <dbReference type="NCBI Taxonomy" id="191504"/>
    <lineage>
        <taxon>Eukaryota</taxon>
        <taxon>Viridiplantae</taxon>
        <taxon>Streptophyta</taxon>
        <taxon>Embryophyta</taxon>
        <taxon>Tracheophyta</taxon>
        <taxon>Spermatophyta</taxon>
        <taxon>Magnoliopsida</taxon>
        <taxon>Liliopsida</taxon>
        <taxon>Poales</taxon>
        <taxon>Poaceae</taxon>
        <taxon>PACMAD clade</taxon>
        <taxon>Chloridoideae</taxon>
        <taxon>Cynodonteae</taxon>
        <taxon>Eleusininae</taxon>
        <taxon>Eleusine</taxon>
    </lineage>
</organism>
<dbReference type="InterPro" id="IPR044301">
    <property type="entry name" value="PR4"/>
</dbReference>